<proteinExistence type="predicted"/>
<accession>A0A2P2JW58</accession>
<dbReference type="EMBL" id="GGEC01017189">
    <property type="protein sequence ID" value="MBW97672.1"/>
    <property type="molecule type" value="Transcribed_RNA"/>
</dbReference>
<dbReference type="AlphaFoldDB" id="A0A2P2JW58"/>
<evidence type="ECO:0000313" key="1">
    <source>
        <dbReference type="EMBL" id="MBW97672.1"/>
    </source>
</evidence>
<sequence length="53" mass="5973">MLDVVLMLNSDMPLLYPKQPAFVFMKSQNDLDLSVGKEPYSLNLVTVSDVLSR</sequence>
<name>A0A2P2JW58_RHIMU</name>
<reference evidence="1" key="1">
    <citation type="submission" date="2018-02" db="EMBL/GenBank/DDBJ databases">
        <title>Rhizophora mucronata_Transcriptome.</title>
        <authorList>
            <person name="Meera S.P."/>
            <person name="Sreeshan A."/>
            <person name="Augustine A."/>
        </authorList>
    </citation>
    <scope>NUCLEOTIDE SEQUENCE</scope>
    <source>
        <tissue evidence="1">Leaf</tissue>
    </source>
</reference>
<protein>
    <submittedName>
        <fullName evidence="1">Uncharacterized protein</fullName>
    </submittedName>
</protein>
<organism evidence="1">
    <name type="scientific">Rhizophora mucronata</name>
    <name type="common">Asiatic mangrove</name>
    <dbReference type="NCBI Taxonomy" id="61149"/>
    <lineage>
        <taxon>Eukaryota</taxon>
        <taxon>Viridiplantae</taxon>
        <taxon>Streptophyta</taxon>
        <taxon>Embryophyta</taxon>
        <taxon>Tracheophyta</taxon>
        <taxon>Spermatophyta</taxon>
        <taxon>Magnoliopsida</taxon>
        <taxon>eudicotyledons</taxon>
        <taxon>Gunneridae</taxon>
        <taxon>Pentapetalae</taxon>
        <taxon>rosids</taxon>
        <taxon>fabids</taxon>
        <taxon>Malpighiales</taxon>
        <taxon>Rhizophoraceae</taxon>
        <taxon>Rhizophora</taxon>
    </lineage>
</organism>